<gene>
    <name evidence="1" type="ORF">MGN01_17280</name>
</gene>
<reference evidence="1 2" key="1">
    <citation type="submission" date="2019-07" db="EMBL/GenBank/DDBJ databases">
        <title>Whole genome shotgun sequence of Methylobacterium gnaphalii NBRC 107716.</title>
        <authorList>
            <person name="Hosoyama A."/>
            <person name="Uohara A."/>
            <person name="Ohji S."/>
            <person name="Ichikawa N."/>
        </authorList>
    </citation>
    <scope>NUCLEOTIDE SEQUENCE [LARGE SCALE GENOMIC DNA]</scope>
    <source>
        <strain evidence="1 2">NBRC 107716</strain>
    </source>
</reference>
<evidence type="ECO:0000313" key="1">
    <source>
        <dbReference type="EMBL" id="GEP09883.1"/>
    </source>
</evidence>
<evidence type="ECO:0008006" key="3">
    <source>
        <dbReference type="Google" id="ProtNLM"/>
    </source>
</evidence>
<sequence>MSAIISPCGAYRYRLERSIGGLLAGPTFAWIMVNPSTADAEANDHTIRKVIGFSERLGAGHIVVGNLFAYRATDIRALRTAADPIGVDGGDHLRAIMREAKKVIVAWGPCAKLPRWLRNRWMEVAGIAEANGIPLWCLGTAQDGHPLHPLTLGYERSLSIWKRPDLEALAERGVRPTEAMGAAA</sequence>
<proteinExistence type="predicted"/>
<dbReference type="EMBL" id="BJZV01000007">
    <property type="protein sequence ID" value="GEP09883.1"/>
    <property type="molecule type" value="Genomic_DNA"/>
</dbReference>
<dbReference type="AlphaFoldDB" id="A0A512JIX9"/>
<dbReference type="OrthoDB" id="9807577at2"/>
<accession>A0A512JIX9</accession>
<comment type="caution">
    <text evidence="1">The sequence shown here is derived from an EMBL/GenBank/DDBJ whole genome shotgun (WGS) entry which is preliminary data.</text>
</comment>
<keyword evidence="2" id="KW-1185">Reference proteome</keyword>
<dbReference type="Pfam" id="PF07799">
    <property type="entry name" value="DUF1643"/>
    <property type="match status" value="1"/>
</dbReference>
<dbReference type="Proteomes" id="UP000321750">
    <property type="component" value="Unassembled WGS sequence"/>
</dbReference>
<evidence type="ECO:0000313" key="2">
    <source>
        <dbReference type="Proteomes" id="UP000321750"/>
    </source>
</evidence>
<organism evidence="1 2">
    <name type="scientific">Methylobacterium gnaphalii</name>
    <dbReference type="NCBI Taxonomy" id="1010610"/>
    <lineage>
        <taxon>Bacteria</taxon>
        <taxon>Pseudomonadati</taxon>
        <taxon>Pseudomonadota</taxon>
        <taxon>Alphaproteobacteria</taxon>
        <taxon>Hyphomicrobiales</taxon>
        <taxon>Methylobacteriaceae</taxon>
        <taxon>Methylobacterium</taxon>
    </lineage>
</organism>
<name>A0A512JIX9_9HYPH</name>
<protein>
    <recommendedName>
        <fullName evidence="3">DUF1643 domain-containing protein</fullName>
    </recommendedName>
</protein>
<dbReference type="RefSeq" id="WP_147046175.1">
    <property type="nucleotide sequence ID" value="NZ_BJZV01000007.1"/>
</dbReference>
<dbReference type="InterPro" id="IPR012441">
    <property type="entry name" value="DUF1643"/>
</dbReference>